<dbReference type="PANTHER" id="PTHR33606">
    <property type="entry name" value="PROTEIN YCII"/>
    <property type="match status" value="1"/>
</dbReference>
<dbReference type="Pfam" id="PF03795">
    <property type="entry name" value="YCII"/>
    <property type="match status" value="1"/>
</dbReference>
<dbReference type="SUPFAM" id="SSF54909">
    <property type="entry name" value="Dimeric alpha+beta barrel"/>
    <property type="match status" value="1"/>
</dbReference>
<reference evidence="2 3" key="1">
    <citation type="journal article" date="2023" name="Elife">
        <title>Identification of key yeast species and microbe-microbe interactions impacting larval growth of Drosophila in the wild.</title>
        <authorList>
            <person name="Mure A."/>
            <person name="Sugiura Y."/>
            <person name="Maeda R."/>
            <person name="Honda K."/>
            <person name="Sakurai N."/>
            <person name="Takahashi Y."/>
            <person name="Watada M."/>
            <person name="Katoh T."/>
            <person name="Gotoh A."/>
            <person name="Gotoh Y."/>
            <person name="Taniguchi I."/>
            <person name="Nakamura K."/>
            <person name="Hayashi T."/>
            <person name="Katayama T."/>
            <person name="Uemura T."/>
            <person name="Hattori Y."/>
        </authorList>
    </citation>
    <scope>NUCLEOTIDE SEQUENCE [LARGE SCALE GENOMIC DNA]</scope>
    <source>
        <strain evidence="2 3">KH-74</strain>
    </source>
</reference>
<evidence type="ECO:0000313" key="3">
    <source>
        <dbReference type="Proteomes" id="UP001377567"/>
    </source>
</evidence>
<dbReference type="EMBL" id="BTGD01000027">
    <property type="protein sequence ID" value="GMM59163.1"/>
    <property type="molecule type" value="Genomic_DNA"/>
</dbReference>
<dbReference type="Proteomes" id="UP001377567">
    <property type="component" value="Unassembled WGS sequence"/>
</dbReference>
<dbReference type="InterPro" id="IPR051807">
    <property type="entry name" value="Sec-metab_biosynth-assoc"/>
</dbReference>
<sequence>MAEKNLWSVVVYDRPEADRMTVFDQHVAGLPAIIANGTFVAGGQINDDSDARKPIGSSLFLKADTREDVIEILKNDTFGKHNIWDIDNAVIHHLFCVYREGQEYQL</sequence>
<dbReference type="Gene3D" id="3.30.70.1060">
    <property type="entry name" value="Dimeric alpha+beta barrel"/>
    <property type="match status" value="1"/>
</dbReference>
<organism evidence="2 3">
    <name type="scientific">Maudiozyma humilis</name>
    <name type="common">Sour dough yeast</name>
    <name type="synonym">Kazachstania humilis</name>
    <dbReference type="NCBI Taxonomy" id="51915"/>
    <lineage>
        <taxon>Eukaryota</taxon>
        <taxon>Fungi</taxon>
        <taxon>Dikarya</taxon>
        <taxon>Ascomycota</taxon>
        <taxon>Saccharomycotina</taxon>
        <taxon>Saccharomycetes</taxon>
        <taxon>Saccharomycetales</taxon>
        <taxon>Saccharomycetaceae</taxon>
        <taxon>Maudiozyma</taxon>
    </lineage>
</organism>
<protein>
    <recommendedName>
        <fullName evidence="1">YCII-related domain-containing protein</fullName>
    </recommendedName>
</protein>
<comment type="caution">
    <text evidence="2">The sequence shown here is derived from an EMBL/GenBank/DDBJ whole genome shotgun (WGS) entry which is preliminary data.</text>
</comment>
<dbReference type="InterPro" id="IPR005545">
    <property type="entry name" value="YCII"/>
</dbReference>
<feature type="domain" description="YCII-related" evidence="1">
    <location>
        <begin position="8"/>
        <end position="84"/>
    </location>
</feature>
<name>A0AAV5S650_MAUHU</name>
<dbReference type="AlphaFoldDB" id="A0AAV5S650"/>
<evidence type="ECO:0000313" key="2">
    <source>
        <dbReference type="EMBL" id="GMM59163.1"/>
    </source>
</evidence>
<dbReference type="PANTHER" id="PTHR33606:SF3">
    <property type="entry name" value="PROTEIN YCII"/>
    <property type="match status" value="1"/>
</dbReference>
<gene>
    <name evidence="2" type="ORF">DAKH74_057800</name>
</gene>
<evidence type="ECO:0000259" key="1">
    <source>
        <dbReference type="Pfam" id="PF03795"/>
    </source>
</evidence>
<accession>A0AAV5S650</accession>
<proteinExistence type="predicted"/>
<dbReference type="InterPro" id="IPR011008">
    <property type="entry name" value="Dimeric_a/b-barrel"/>
</dbReference>
<keyword evidence="3" id="KW-1185">Reference proteome</keyword>